<dbReference type="InterPro" id="IPR029062">
    <property type="entry name" value="Class_I_gatase-like"/>
</dbReference>
<dbReference type="AlphaFoldDB" id="A0A9D6QMF4"/>
<feature type="non-terminal residue" evidence="1">
    <location>
        <position position="1"/>
    </location>
</feature>
<sequence>TGEQVAYLMGSGDQVPDALGQMGFRVTLLSDDDLANADLARFGAVVVGVRAYNTRPRLRALEGRLLDYVRAGGRVVVQYNTVDGTLRDRLGPYPITLSSDRVTVEEAAMRVLQPAHPLLNVPNHITPEDFAGWVQERGLNYPNPWDPKYETVLSANDPGESPRDSGVLFARVGKGTFIYSSLSWFRQLPAGVPGAYRLFANLVSTPR</sequence>
<name>A0A9D6QMF4_UNCEI</name>
<evidence type="ECO:0000313" key="1">
    <source>
        <dbReference type="EMBL" id="MBI3539708.1"/>
    </source>
</evidence>
<organism evidence="1 2">
    <name type="scientific">Eiseniibacteriota bacterium</name>
    <dbReference type="NCBI Taxonomy" id="2212470"/>
    <lineage>
        <taxon>Bacteria</taxon>
        <taxon>Candidatus Eiseniibacteriota</taxon>
    </lineage>
</organism>
<reference evidence="1" key="1">
    <citation type="submission" date="2020-07" db="EMBL/GenBank/DDBJ databases">
        <title>Huge and variable diversity of episymbiotic CPR bacteria and DPANN archaea in groundwater ecosystems.</title>
        <authorList>
            <person name="He C.Y."/>
            <person name="Keren R."/>
            <person name="Whittaker M."/>
            <person name="Farag I.F."/>
            <person name="Doudna J."/>
            <person name="Cate J.H.D."/>
            <person name="Banfield J.F."/>
        </authorList>
    </citation>
    <scope>NUCLEOTIDE SEQUENCE</scope>
    <source>
        <strain evidence="1">NC_groundwater_928_Pr1_S-0.2um_72_17</strain>
    </source>
</reference>
<comment type="caution">
    <text evidence="1">The sequence shown here is derived from an EMBL/GenBank/DDBJ whole genome shotgun (WGS) entry which is preliminary data.</text>
</comment>
<proteinExistence type="predicted"/>
<accession>A0A9D6QMF4</accession>
<protein>
    <submittedName>
        <fullName evidence="1">LmbE family protein</fullName>
    </submittedName>
</protein>
<evidence type="ECO:0000313" key="2">
    <source>
        <dbReference type="Proteomes" id="UP000807850"/>
    </source>
</evidence>
<dbReference type="Proteomes" id="UP000807850">
    <property type="component" value="Unassembled WGS sequence"/>
</dbReference>
<gene>
    <name evidence="1" type="ORF">HY076_05495</name>
</gene>
<dbReference type="SUPFAM" id="SSF52317">
    <property type="entry name" value="Class I glutamine amidotransferase-like"/>
    <property type="match status" value="1"/>
</dbReference>
<dbReference type="EMBL" id="JACQAY010000172">
    <property type="protein sequence ID" value="MBI3539708.1"/>
    <property type="molecule type" value="Genomic_DNA"/>
</dbReference>
<dbReference type="Gene3D" id="3.40.50.880">
    <property type="match status" value="1"/>
</dbReference>